<dbReference type="PANTHER" id="PTHR31066">
    <property type="entry name" value="OS05G0427100 PROTEIN-RELATED"/>
    <property type="match status" value="1"/>
</dbReference>
<dbReference type="SUPFAM" id="SSF54277">
    <property type="entry name" value="CAD &amp; PB1 domains"/>
    <property type="match status" value="1"/>
</dbReference>
<evidence type="ECO:0000313" key="4">
    <source>
        <dbReference type="Proteomes" id="UP001372338"/>
    </source>
</evidence>
<organism evidence="3 4">
    <name type="scientific">Crotalaria pallida</name>
    <name type="common">Smooth rattlebox</name>
    <name type="synonym">Crotalaria striata</name>
    <dbReference type="NCBI Taxonomy" id="3830"/>
    <lineage>
        <taxon>Eukaryota</taxon>
        <taxon>Viridiplantae</taxon>
        <taxon>Streptophyta</taxon>
        <taxon>Embryophyta</taxon>
        <taxon>Tracheophyta</taxon>
        <taxon>Spermatophyta</taxon>
        <taxon>Magnoliopsida</taxon>
        <taxon>eudicotyledons</taxon>
        <taxon>Gunneridae</taxon>
        <taxon>Pentapetalae</taxon>
        <taxon>rosids</taxon>
        <taxon>fabids</taxon>
        <taxon>Fabales</taxon>
        <taxon>Fabaceae</taxon>
        <taxon>Papilionoideae</taxon>
        <taxon>50 kb inversion clade</taxon>
        <taxon>genistoids sensu lato</taxon>
        <taxon>core genistoids</taxon>
        <taxon>Crotalarieae</taxon>
        <taxon>Crotalaria</taxon>
    </lineage>
</organism>
<dbReference type="InterPro" id="IPR053198">
    <property type="entry name" value="Gynoecium_Dev_Regulator"/>
</dbReference>
<protein>
    <recommendedName>
        <fullName evidence="2">PB1 domain-containing protein</fullName>
    </recommendedName>
</protein>
<dbReference type="CDD" id="cd06410">
    <property type="entry name" value="PB1_UP2"/>
    <property type="match status" value="1"/>
</dbReference>
<evidence type="ECO:0000256" key="1">
    <source>
        <dbReference type="SAM" id="MobiDB-lite"/>
    </source>
</evidence>
<sequence>MDNNYSYPSYPDSGDSSPRSREIDFDNPPPWDDQQPPPPNYKPKFMCSYGGKIQPRSHDNLLSYVGGDTKILAVDRHIKFASFLSKLSSLSDTPADQLSFKYQLPGEELDALISVTNDDDLDHLMHEYDRLYRSSSRPSRMRLFLFHNNTNAAPEHTQQQRFIEALNSGSVPVPVQPDPIKPSSNVDFLFGLDNKAGVAVPQPQAPPVAVKFHDPVPEPVAPVPEYQQRGGVVGSDPNLNLPYEAQRQLQQELQRMRIAENEQALYRRKSEDNQNFTGNYSGGDYYVQKVSEKLPANNFAGANAPNQVGYWPEKHGSGEVYPPAMSNAPGGGEQPVYMIPAPGTFYHAPMVRPPTAPVTQGYYAVQRMSSEGYREAPVYGGLQPPKAAFSTTAPANLAPAQPVKGNPYTEGFGVVRPAGVPDNTGASYAQVAYDSVSGRQVYYTAPGAVVHAPPYQGVAQAVTSDIRPAGVSLGQDGKIINKVSQDKTLPQLHVLSSFILDFLSLSRFLLPPSTVALPPS</sequence>
<feature type="region of interest" description="Disordered" evidence="1">
    <location>
        <begin position="1"/>
        <end position="42"/>
    </location>
</feature>
<dbReference type="InterPro" id="IPR000270">
    <property type="entry name" value="PB1_dom"/>
</dbReference>
<proteinExistence type="predicted"/>
<evidence type="ECO:0000313" key="3">
    <source>
        <dbReference type="EMBL" id="KAK7246679.1"/>
    </source>
</evidence>
<dbReference type="Proteomes" id="UP001372338">
    <property type="component" value="Unassembled WGS sequence"/>
</dbReference>
<dbReference type="EMBL" id="JAYWIO010000008">
    <property type="protein sequence ID" value="KAK7246679.1"/>
    <property type="molecule type" value="Genomic_DNA"/>
</dbReference>
<accession>A0AAN9E596</accession>
<comment type="caution">
    <text evidence="3">The sequence shown here is derived from an EMBL/GenBank/DDBJ whole genome shotgun (WGS) entry which is preliminary data.</text>
</comment>
<dbReference type="Gene3D" id="3.10.20.90">
    <property type="entry name" value="Phosphatidylinositol 3-kinase Catalytic Subunit, Chain A, domain 1"/>
    <property type="match status" value="1"/>
</dbReference>
<evidence type="ECO:0000259" key="2">
    <source>
        <dbReference type="SMART" id="SM00666"/>
    </source>
</evidence>
<reference evidence="3 4" key="1">
    <citation type="submission" date="2024-01" db="EMBL/GenBank/DDBJ databases">
        <title>The genomes of 5 underutilized Papilionoideae crops provide insights into root nodulation and disease resistanc.</title>
        <authorList>
            <person name="Yuan L."/>
        </authorList>
    </citation>
    <scope>NUCLEOTIDE SEQUENCE [LARGE SCALE GENOMIC DNA]</scope>
    <source>
        <strain evidence="3">ZHUSHIDOU_FW_LH</strain>
        <tissue evidence="3">Leaf</tissue>
    </source>
</reference>
<dbReference type="Pfam" id="PF00564">
    <property type="entry name" value="PB1"/>
    <property type="match status" value="1"/>
</dbReference>
<keyword evidence="4" id="KW-1185">Reference proteome</keyword>
<name>A0AAN9E596_CROPI</name>
<feature type="compositionally biased region" description="Pro residues" evidence="1">
    <location>
        <begin position="27"/>
        <end position="41"/>
    </location>
</feature>
<feature type="compositionally biased region" description="Low complexity" evidence="1">
    <location>
        <begin position="1"/>
        <end position="17"/>
    </location>
</feature>
<dbReference type="SMART" id="SM00666">
    <property type="entry name" value="PB1"/>
    <property type="match status" value="1"/>
</dbReference>
<dbReference type="AlphaFoldDB" id="A0AAN9E596"/>
<gene>
    <name evidence="3" type="ORF">RIF29_41549</name>
</gene>
<feature type="domain" description="PB1" evidence="2">
    <location>
        <begin position="57"/>
        <end position="148"/>
    </location>
</feature>
<dbReference type="PANTHER" id="PTHR31066:SF100">
    <property type="entry name" value="PB1 DOMAIN-CONTAINING PROTEIN"/>
    <property type="match status" value="1"/>
</dbReference>